<proteinExistence type="predicted"/>
<evidence type="ECO:0000256" key="1">
    <source>
        <dbReference type="SAM" id="Phobius"/>
    </source>
</evidence>
<keyword evidence="1" id="KW-0812">Transmembrane</keyword>
<evidence type="ECO:0000313" key="2">
    <source>
        <dbReference type="EMBL" id="SHG45119.1"/>
    </source>
</evidence>
<dbReference type="AlphaFoldDB" id="A0A1M5JXZ8"/>
<dbReference type="Proteomes" id="UP000199758">
    <property type="component" value="Unassembled WGS sequence"/>
</dbReference>
<feature type="transmembrane region" description="Helical" evidence="1">
    <location>
        <begin position="194"/>
        <end position="213"/>
    </location>
</feature>
<dbReference type="InterPro" id="IPR016516">
    <property type="entry name" value="UCP07580"/>
</dbReference>
<protein>
    <recommendedName>
        <fullName evidence="4">Metal-dependent hydrolase</fullName>
    </recommendedName>
</protein>
<keyword evidence="3" id="KW-1185">Reference proteome</keyword>
<sequence length="300" mass="33702">MSLPPNTEQAESTRVLDFSMRNVQFDVANCNPAAWHPAGLHVTHFFNALSVRFPEGEKFFINSVRHYRERITDPALLADIEAFIGQEAMHGRAHRGLNGALERAGYGADKMEQELKAQIKRMKMPPLFQLSVTCAAEHFTAIMSAVVLDTPEILDGVDAELAAMWRWHALEETEHKAVAYDVFMSMRKGPVSGYLLRCTMMVLTSLSFWLNALRNLVRMVHRDGGLGDLRGWGRLARFLFTSPGLFSKMFRPYMAYFKPGFHPWQGPQPAAFEAVRRDADLRTASQQAGAYPAPTQKAAA</sequence>
<name>A0A1M5JXZ8_9GAMM</name>
<evidence type="ECO:0000313" key="3">
    <source>
        <dbReference type="Proteomes" id="UP000199758"/>
    </source>
</evidence>
<organism evidence="2 3">
    <name type="scientific">Hydrocarboniphaga daqingensis</name>
    <dbReference type="NCBI Taxonomy" id="490188"/>
    <lineage>
        <taxon>Bacteria</taxon>
        <taxon>Pseudomonadati</taxon>
        <taxon>Pseudomonadota</taxon>
        <taxon>Gammaproteobacteria</taxon>
        <taxon>Nevskiales</taxon>
        <taxon>Nevskiaceae</taxon>
        <taxon>Hydrocarboniphaga</taxon>
    </lineage>
</organism>
<keyword evidence="1" id="KW-1133">Transmembrane helix</keyword>
<accession>A0A1M5JXZ8</accession>
<evidence type="ECO:0008006" key="4">
    <source>
        <dbReference type="Google" id="ProtNLM"/>
    </source>
</evidence>
<keyword evidence="1" id="KW-0472">Membrane</keyword>
<dbReference type="EMBL" id="FQWZ01000001">
    <property type="protein sequence ID" value="SHG45119.1"/>
    <property type="molecule type" value="Genomic_DNA"/>
</dbReference>
<dbReference type="STRING" id="490188.SAMN04488068_0248"/>
<dbReference type="PANTHER" id="PTHR39456:SF1">
    <property type="entry name" value="METAL-DEPENDENT HYDROLASE"/>
    <property type="match status" value="1"/>
</dbReference>
<dbReference type="PIRSF" id="PIRSF007580">
    <property type="entry name" value="UCP07580"/>
    <property type="match status" value="1"/>
</dbReference>
<dbReference type="Pfam" id="PF10118">
    <property type="entry name" value="Metal_hydrol"/>
    <property type="match status" value="1"/>
</dbReference>
<dbReference type="RefSeq" id="WP_072892887.1">
    <property type="nucleotide sequence ID" value="NZ_FQWZ01000001.1"/>
</dbReference>
<reference evidence="2 3" key="1">
    <citation type="submission" date="2016-11" db="EMBL/GenBank/DDBJ databases">
        <authorList>
            <person name="Jaros S."/>
            <person name="Januszkiewicz K."/>
            <person name="Wedrychowicz H."/>
        </authorList>
    </citation>
    <scope>NUCLEOTIDE SEQUENCE [LARGE SCALE GENOMIC DNA]</scope>
    <source>
        <strain evidence="2 3">CGMCC 1.7049</strain>
    </source>
</reference>
<gene>
    <name evidence="2" type="ORF">SAMN04488068_0248</name>
</gene>
<dbReference type="PANTHER" id="PTHR39456">
    <property type="entry name" value="METAL-DEPENDENT HYDROLASE"/>
    <property type="match status" value="1"/>
</dbReference>